<evidence type="ECO:0000256" key="4">
    <source>
        <dbReference type="ARBA" id="ARBA00023134"/>
    </source>
</evidence>
<keyword evidence="4" id="KW-0342">GTP-binding</keyword>
<dbReference type="EMBL" id="CAUYUJ010014284">
    <property type="protein sequence ID" value="CAK0839355.1"/>
    <property type="molecule type" value="Genomic_DNA"/>
</dbReference>
<reference evidence="7" key="1">
    <citation type="submission" date="2023-10" db="EMBL/GenBank/DDBJ databases">
        <authorList>
            <person name="Chen Y."/>
            <person name="Shah S."/>
            <person name="Dougan E. K."/>
            <person name="Thang M."/>
            <person name="Chan C."/>
        </authorList>
    </citation>
    <scope>NUCLEOTIDE SEQUENCE [LARGE SCALE GENOMIC DNA]</scope>
</reference>
<evidence type="ECO:0000313" key="7">
    <source>
        <dbReference type="EMBL" id="CAK0839355.1"/>
    </source>
</evidence>
<feature type="compositionally biased region" description="Basic and acidic residues" evidence="5">
    <location>
        <begin position="485"/>
        <end position="496"/>
    </location>
</feature>
<dbReference type="SUPFAM" id="SSF55307">
    <property type="entry name" value="Tubulin C-terminal domain-like"/>
    <property type="match status" value="1"/>
</dbReference>
<dbReference type="Proteomes" id="UP001189429">
    <property type="component" value="Unassembled WGS sequence"/>
</dbReference>
<evidence type="ECO:0000256" key="5">
    <source>
        <dbReference type="SAM" id="MobiDB-lite"/>
    </source>
</evidence>
<dbReference type="SMART" id="SM00864">
    <property type="entry name" value="Tubulin"/>
    <property type="match status" value="1"/>
</dbReference>
<evidence type="ECO:0000259" key="6">
    <source>
        <dbReference type="SMART" id="SM00864"/>
    </source>
</evidence>
<dbReference type="InterPro" id="IPR017975">
    <property type="entry name" value="Tubulin_CS"/>
</dbReference>
<keyword evidence="8" id="KW-1185">Reference proteome</keyword>
<dbReference type="Gene3D" id="3.40.50.1440">
    <property type="entry name" value="Tubulin/FtsZ, GTPase domain"/>
    <property type="match status" value="2"/>
</dbReference>
<feature type="domain" description="Tubulin/FtsZ GTPase" evidence="6">
    <location>
        <begin position="766"/>
        <end position="955"/>
    </location>
</feature>
<sequence length="1028" mass="113504">VISDEHGVDPTGTYRGDSGLQLERINVYYNEATRGRYVPRAVLMDLEPGTMDSTLLSSAKQLVVRHWRQYTPMPVPSRHPGAGQEAAVVDRLWCSTMIALEGAFRGARRELYRREGKYPALEGPGWGRSKTRQHLAQPQDRASQGFGAESGRAILAQATRVTRLKHLGWLEACGQSASEEAQRLRQLLWAAEETRAGRRSPQGGAEAAAERLLEEMRQGAFQTRLRDWRAKMRGNHRAAWQWVRDAWLRPFTGVYSEHVRKGCATSAMQETLECLQAHWRVVWDRERQRPDEVVDALAEVPPAAQPAWFEARQRGAACGADGWSGAELADLPLEIWRHLARALRYDGKGVRADGAVDCATLLPITVLSSWWRLWGSARMRTWGAQQWLSTWWPQEACGGRPGMEVADTFLPLLEDFEGGAFLASFDYSLAFDLADPAVVETLFGNLGLPASVNRLIAGVWQRQKRWVEGPWWTSRPVPPGATGHLDGRQELGDARGKNGSSARGCLAAENGGEEQFSHRAAEGRRALGQQAGVAATAVRVAPLILGCYMQPARRVGLQDKEQKRLDVAAGRLRRIAIVAAHGRQLEATVHGALRMPKRASPHLFEMLIGHSTSVFYRVVEAEVTTAVRRVGKTRALPGAWGGGGWPKCLREWMQQLGWQEDAGGAGGGAGALQEGWRWRRPVAQATIRLRPAEVAPEDEVKRDLRESWRATKYSLWQRQAWSDDVAGSVGVGSRRARLGWPALQNEATGAIEVFLERHKQVRQGIFEHRLGVGAREKGKGKATSLAWFSPGLAIVIAYSFAIFGRTGAGNNWAKGRYTKGAELIDSALDVARKEAEGCDCLQGFQMRHPLGGGTGAGMGALLISKVREEYPDRIMGTFSIIPSPNVSDTVVEPCNAVLSFHQLVENADECFLLDSEALCDMCFRTLKLTTPTYGDLNHQVSAAISGVTTWLRFPGQLHCDLRKIAVNLIPFPRLRFFMTGFAPLTSRGSQQCRALTVPELTQQMFDAKNILGRGPVGRSFPAGGHYPE</sequence>
<dbReference type="Pfam" id="PF00091">
    <property type="entry name" value="Tubulin"/>
    <property type="match status" value="1"/>
</dbReference>
<name>A0ABN9T2Z1_9DINO</name>
<dbReference type="InterPro" id="IPR018316">
    <property type="entry name" value="Tubulin/FtsZ_2-layer-sand-dom"/>
</dbReference>
<comment type="similarity">
    <text evidence="1">Belongs to the tubulin family.</text>
</comment>
<evidence type="ECO:0000256" key="2">
    <source>
        <dbReference type="ARBA" id="ARBA00022701"/>
    </source>
</evidence>
<dbReference type="InterPro" id="IPR000217">
    <property type="entry name" value="Tubulin"/>
</dbReference>
<feature type="region of interest" description="Disordered" evidence="5">
    <location>
        <begin position="471"/>
        <end position="504"/>
    </location>
</feature>
<comment type="caution">
    <text evidence="7">The sequence shown here is derived from an EMBL/GenBank/DDBJ whole genome shotgun (WGS) entry which is preliminary data.</text>
</comment>
<dbReference type="InterPro" id="IPR036525">
    <property type="entry name" value="Tubulin/FtsZ_GTPase_sf"/>
</dbReference>
<keyword evidence="3" id="KW-0547">Nucleotide-binding</keyword>
<dbReference type="InterPro" id="IPR008280">
    <property type="entry name" value="Tub_FtsZ_C"/>
</dbReference>
<keyword evidence="2" id="KW-0493">Microtubule</keyword>
<dbReference type="PROSITE" id="PS00227">
    <property type="entry name" value="TUBULIN"/>
    <property type="match status" value="1"/>
</dbReference>
<evidence type="ECO:0000313" key="8">
    <source>
        <dbReference type="Proteomes" id="UP001189429"/>
    </source>
</evidence>
<feature type="non-terminal residue" evidence="7">
    <location>
        <position position="1028"/>
    </location>
</feature>
<evidence type="ECO:0000256" key="1">
    <source>
        <dbReference type="ARBA" id="ARBA00009636"/>
    </source>
</evidence>
<dbReference type="SUPFAM" id="SSF52490">
    <property type="entry name" value="Tubulin nucleotide-binding domain-like"/>
    <property type="match status" value="2"/>
</dbReference>
<dbReference type="Pfam" id="PF03953">
    <property type="entry name" value="Tubulin_C"/>
    <property type="match status" value="1"/>
</dbReference>
<proteinExistence type="inferred from homology"/>
<feature type="region of interest" description="Disordered" evidence="5">
    <location>
        <begin position="123"/>
        <end position="144"/>
    </location>
</feature>
<dbReference type="InterPro" id="IPR003008">
    <property type="entry name" value="Tubulin_FtsZ_GTPase"/>
</dbReference>
<protein>
    <recommendedName>
        <fullName evidence="6">Tubulin/FtsZ GTPase domain-containing protein</fullName>
    </recommendedName>
</protein>
<evidence type="ECO:0000256" key="3">
    <source>
        <dbReference type="ARBA" id="ARBA00022741"/>
    </source>
</evidence>
<feature type="non-terminal residue" evidence="7">
    <location>
        <position position="1"/>
    </location>
</feature>
<accession>A0ABN9T2Z1</accession>
<gene>
    <name evidence="7" type="ORF">PCOR1329_LOCUS35042</name>
</gene>
<organism evidence="7 8">
    <name type="scientific">Prorocentrum cordatum</name>
    <dbReference type="NCBI Taxonomy" id="2364126"/>
    <lineage>
        <taxon>Eukaryota</taxon>
        <taxon>Sar</taxon>
        <taxon>Alveolata</taxon>
        <taxon>Dinophyceae</taxon>
        <taxon>Prorocentrales</taxon>
        <taxon>Prorocentraceae</taxon>
        <taxon>Prorocentrum</taxon>
    </lineage>
</organism>
<dbReference type="PANTHER" id="PTHR11588">
    <property type="entry name" value="TUBULIN"/>
    <property type="match status" value="1"/>
</dbReference>